<evidence type="ECO:0000313" key="7">
    <source>
        <dbReference type="Proteomes" id="UP001589628"/>
    </source>
</evidence>
<evidence type="ECO:0000256" key="2">
    <source>
        <dbReference type="ARBA" id="ARBA00023125"/>
    </source>
</evidence>
<gene>
    <name evidence="6" type="ORF">ACFFLH_05345</name>
</gene>
<protein>
    <submittedName>
        <fullName evidence="6">TetR/AcrR family transcriptional regulator</fullName>
    </submittedName>
</protein>
<evidence type="ECO:0000256" key="4">
    <source>
        <dbReference type="PROSITE-ProRule" id="PRU00335"/>
    </source>
</evidence>
<reference evidence="6 7" key="1">
    <citation type="submission" date="2024-09" db="EMBL/GenBank/DDBJ databases">
        <authorList>
            <person name="Sun Q."/>
            <person name="Mori K."/>
        </authorList>
    </citation>
    <scope>NUCLEOTIDE SEQUENCE [LARGE SCALE GENOMIC DNA]</scope>
    <source>
        <strain evidence="6 7">ATCC 51285</strain>
    </source>
</reference>
<dbReference type="PRINTS" id="PR00455">
    <property type="entry name" value="HTHTETR"/>
</dbReference>
<keyword evidence="7" id="KW-1185">Reference proteome</keyword>
<evidence type="ECO:0000256" key="1">
    <source>
        <dbReference type="ARBA" id="ARBA00023015"/>
    </source>
</evidence>
<evidence type="ECO:0000256" key="3">
    <source>
        <dbReference type="ARBA" id="ARBA00023163"/>
    </source>
</evidence>
<accession>A0ABV5Z9A2</accession>
<sequence length="196" mass="22392">MDNTRAQIVNAADRLFYQQGYANTSFSQIAQEVQISRGNFYYHFKSKDDILTAVIEHRLQHTQQLLEHWQDEGHGPKQRIACFIRILLNNQLPIRQFGCPVGTLTSELAKLQHLNKAQAAQLFTLFKDWLSQQFRQLGYPQRADSLALHLLARSQGIATLANAFDDQGFIEQEVQLLMAWLDQLSQAAEPSAEGEH</sequence>
<keyword evidence="2 4" id="KW-0238">DNA-binding</keyword>
<dbReference type="PANTHER" id="PTHR47506:SF1">
    <property type="entry name" value="HTH-TYPE TRANSCRIPTIONAL REGULATOR YJDC"/>
    <property type="match status" value="1"/>
</dbReference>
<evidence type="ECO:0000259" key="5">
    <source>
        <dbReference type="PROSITE" id="PS50977"/>
    </source>
</evidence>
<dbReference type="Proteomes" id="UP001589628">
    <property type="component" value="Unassembled WGS sequence"/>
</dbReference>
<feature type="DNA-binding region" description="H-T-H motif" evidence="4">
    <location>
        <begin position="25"/>
        <end position="44"/>
    </location>
</feature>
<keyword evidence="3" id="KW-0804">Transcription</keyword>
<dbReference type="InterPro" id="IPR009057">
    <property type="entry name" value="Homeodomain-like_sf"/>
</dbReference>
<dbReference type="PANTHER" id="PTHR47506">
    <property type="entry name" value="TRANSCRIPTIONAL REGULATORY PROTEIN"/>
    <property type="match status" value="1"/>
</dbReference>
<dbReference type="EMBL" id="JBHLZN010000001">
    <property type="protein sequence ID" value="MFB9885827.1"/>
    <property type="molecule type" value="Genomic_DNA"/>
</dbReference>
<dbReference type="SUPFAM" id="SSF48498">
    <property type="entry name" value="Tetracyclin repressor-like, C-terminal domain"/>
    <property type="match status" value="1"/>
</dbReference>
<name>A0ABV5Z9A2_9GAMM</name>
<dbReference type="Gene3D" id="1.10.357.10">
    <property type="entry name" value="Tetracycline Repressor, domain 2"/>
    <property type="match status" value="1"/>
</dbReference>
<dbReference type="RefSeq" id="WP_027313884.1">
    <property type="nucleotide sequence ID" value="NZ_JBHLZN010000001.1"/>
</dbReference>
<proteinExistence type="predicted"/>
<dbReference type="InterPro" id="IPR001647">
    <property type="entry name" value="HTH_TetR"/>
</dbReference>
<comment type="caution">
    <text evidence="6">The sequence shown here is derived from an EMBL/GenBank/DDBJ whole genome shotgun (WGS) entry which is preliminary data.</text>
</comment>
<organism evidence="6 7">
    <name type="scientific">Balneatrix alpica</name>
    <dbReference type="NCBI Taxonomy" id="75684"/>
    <lineage>
        <taxon>Bacteria</taxon>
        <taxon>Pseudomonadati</taxon>
        <taxon>Pseudomonadota</taxon>
        <taxon>Gammaproteobacteria</taxon>
        <taxon>Oceanospirillales</taxon>
        <taxon>Balneatrichaceae</taxon>
        <taxon>Balneatrix</taxon>
    </lineage>
</organism>
<feature type="domain" description="HTH tetR-type" evidence="5">
    <location>
        <begin position="2"/>
        <end position="62"/>
    </location>
</feature>
<dbReference type="SUPFAM" id="SSF46689">
    <property type="entry name" value="Homeodomain-like"/>
    <property type="match status" value="1"/>
</dbReference>
<keyword evidence="1" id="KW-0805">Transcription regulation</keyword>
<dbReference type="InterPro" id="IPR036271">
    <property type="entry name" value="Tet_transcr_reg_TetR-rel_C_sf"/>
</dbReference>
<dbReference type="PROSITE" id="PS50977">
    <property type="entry name" value="HTH_TETR_2"/>
    <property type="match status" value="1"/>
</dbReference>
<evidence type="ECO:0000313" key="6">
    <source>
        <dbReference type="EMBL" id="MFB9885827.1"/>
    </source>
</evidence>
<dbReference type="Pfam" id="PF00440">
    <property type="entry name" value="TetR_N"/>
    <property type="match status" value="1"/>
</dbReference>